<evidence type="ECO:0000313" key="2">
    <source>
        <dbReference type="Proteomes" id="UP000185151"/>
    </source>
</evidence>
<sequence>MPDTTAKPARTPEAIDKDFTDLMASRLPVTVAREKFERLWDETNSLAAQLVGTERGRPYLTLLRRMHETFENHYRGAPQRSVPGDRLH</sequence>
<accession>A0A1N6LEF1</accession>
<organism evidence="1 2">
    <name type="scientific">Paraburkholderia phenazinium</name>
    <dbReference type="NCBI Taxonomy" id="60549"/>
    <lineage>
        <taxon>Bacteria</taxon>
        <taxon>Pseudomonadati</taxon>
        <taxon>Pseudomonadota</taxon>
        <taxon>Betaproteobacteria</taxon>
        <taxon>Burkholderiales</taxon>
        <taxon>Burkholderiaceae</taxon>
        <taxon>Paraburkholderia</taxon>
    </lineage>
</organism>
<keyword evidence="2" id="KW-1185">Reference proteome</keyword>
<proteinExistence type="predicted"/>
<dbReference type="OrthoDB" id="9105301at2"/>
<protein>
    <submittedName>
        <fullName evidence="1">Uncharacterized protein</fullName>
    </submittedName>
</protein>
<dbReference type="Proteomes" id="UP000185151">
    <property type="component" value="Unassembled WGS sequence"/>
</dbReference>
<dbReference type="EMBL" id="FSRU01000003">
    <property type="protein sequence ID" value="SIO67174.1"/>
    <property type="molecule type" value="Genomic_DNA"/>
</dbReference>
<evidence type="ECO:0000313" key="1">
    <source>
        <dbReference type="EMBL" id="SIO67174.1"/>
    </source>
</evidence>
<name>A0A1N6LEF1_9BURK</name>
<dbReference type="AlphaFoldDB" id="A0A1N6LEF1"/>
<gene>
    <name evidence="1" type="ORF">SAMN05444165_6918</name>
</gene>
<dbReference type="RefSeq" id="WP_074301922.1">
    <property type="nucleotide sequence ID" value="NZ_FSRU01000003.1"/>
</dbReference>
<reference evidence="1 2" key="1">
    <citation type="submission" date="2016-11" db="EMBL/GenBank/DDBJ databases">
        <authorList>
            <person name="Jaros S."/>
            <person name="Januszkiewicz K."/>
            <person name="Wedrychowicz H."/>
        </authorList>
    </citation>
    <scope>NUCLEOTIDE SEQUENCE [LARGE SCALE GENOMIC DNA]</scope>
    <source>
        <strain evidence="1 2">GAS95</strain>
    </source>
</reference>